<sequence length="70" mass="7853">MEPEAGDHGLAFRSLHSGSGEMKLRKRKSTLYVNTQEKRSQRGGECRVLRRAHGSWRLRLGGLCIAVETS</sequence>
<dbReference type="Proteomes" id="UP001488838">
    <property type="component" value="Unassembled WGS sequence"/>
</dbReference>
<evidence type="ECO:0000256" key="1">
    <source>
        <dbReference type="SAM" id="MobiDB-lite"/>
    </source>
</evidence>
<proteinExistence type="predicted"/>
<reference evidence="2 3" key="1">
    <citation type="journal article" date="2023" name="bioRxiv">
        <title>Conserved and derived expression patterns and positive selection on dental genes reveal complex evolutionary context of ever-growing rodent molars.</title>
        <authorList>
            <person name="Calamari Z.T."/>
            <person name="Song A."/>
            <person name="Cohen E."/>
            <person name="Akter M."/>
            <person name="Roy R.D."/>
            <person name="Hallikas O."/>
            <person name="Christensen M.M."/>
            <person name="Li P."/>
            <person name="Marangoni P."/>
            <person name="Jernvall J."/>
            <person name="Klein O.D."/>
        </authorList>
    </citation>
    <scope>NUCLEOTIDE SEQUENCE [LARGE SCALE GENOMIC DNA]</scope>
    <source>
        <strain evidence="2">V071</strain>
    </source>
</reference>
<dbReference type="EMBL" id="JBBHLL010000009">
    <property type="protein sequence ID" value="KAK7832686.1"/>
    <property type="molecule type" value="Genomic_DNA"/>
</dbReference>
<comment type="caution">
    <text evidence="2">The sequence shown here is derived from an EMBL/GenBank/DDBJ whole genome shotgun (WGS) entry which is preliminary data.</text>
</comment>
<name>A0AAW0K2Y7_MYOGA</name>
<evidence type="ECO:0000313" key="3">
    <source>
        <dbReference type="Proteomes" id="UP001488838"/>
    </source>
</evidence>
<keyword evidence="3" id="KW-1185">Reference proteome</keyword>
<feature type="region of interest" description="Disordered" evidence="1">
    <location>
        <begin position="1"/>
        <end position="37"/>
    </location>
</feature>
<protein>
    <submittedName>
        <fullName evidence="2">Uncharacterized protein</fullName>
    </submittedName>
</protein>
<evidence type="ECO:0000313" key="2">
    <source>
        <dbReference type="EMBL" id="KAK7832686.1"/>
    </source>
</evidence>
<organism evidence="2 3">
    <name type="scientific">Myodes glareolus</name>
    <name type="common">Bank vole</name>
    <name type="synonym">Clethrionomys glareolus</name>
    <dbReference type="NCBI Taxonomy" id="447135"/>
    <lineage>
        <taxon>Eukaryota</taxon>
        <taxon>Metazoa</taxon>
        <taxon>Chordata</taxon>
        <taxon>Craniata</taxon>
        <taxon>Vertebrata</taxon>
        <taxon>Euteleostomi</taxon>
        <taxon>Mammalia</taxon>
        <taxon>Eutheria</taxon>
        <taxon>Euarchontoglires</taxon>
        <taxon>Glires</taxon>
        <taxon>Rodentia</taxon>
        <taxon>Myomorpha</taxon>
        <taxon>Muroidea</taxon>
        <taxon>Cricetidae</taxon>
        <taxon>Arvicolinae</taxon>
        <taxon>Myodes</taxon>
    </lineage>
</organism>
<gene>
    <name evidence="2" type="ORF">U0070_026882</name>
</gene>
<accession>A0AAW0K2Y7</accession>
<dbReference type="AlphaFoldDB" id="A0AAW0K2Y7"/>